<dbReference type="Proteomes" id="UP000657574">
    <property type="component" value="Unassembled WGS sequence"/>
</dbReference>
<keyword evidence="9" id="KW-1185">Reference proteome</keyword>
<dbReference type="AlphaFoldDB" id="A0A917NUF8"/>
<evidence type="ECO:0000256" key="4">
    <source>
        <dbReference type="ARBA" id="ARBA00023125"/>
    </source>
</evidence>
<accession>A0A917NUF8</accession>
<protein>
    <submittedName>
        <fullName evidence="8">Transposase</fullName>
    </submittedName>
</protein>
<dbReference type="GO" id="GO:0003677">
    <property type="term" value="F:DNA binding"/>
    <property type="evidence" value="ECO:0007669"/>
    <property type="project" value="UniProtKB-KW"/>
</dbReference>
<comment type="similarity">
    <text evidence="1">In the C-terminal section; belongs to the transposase 35 family.</text>
</comment>
<dbReference type="EMBL" id="BMQA01000015">
    <property type="protein sequence ID" value="GGJ29605.1"/>
    <property type="molecule type" value="Genomic_DNA"/>
</dbReference>
<gene>
    <name evidence="8" type="ORF">GCM10010121_046130</name>
</gene>
<reference evidence="8" key="1">
    <citation type="journal article" date="2014" name="Int. J. Syst. Evol. Microbiol.">
        <title>Complete genome sequence of Corynebacterium casei LMG S-19264T (=DSM 44701T), isolated from a smear-ripened cheese.</title>
        <authorList>
            <consortium name="US DOE Joint Genome Institute (JGI-PGF)"/>
            <person name="Walter F."/>
            <person name="Albersmeier A."/>
            <person name="Kalinowski J."/>
            <person name="Ruckert C."/>
        </authorList>
    </citation>
    <scope>NUCLEOTIDE SEQUENCE</scope>
    <source>
        <strain evidence="8">JCM 3086</strain>
    </source>
</reference>
<evidence type="ECO:0000256" key="3">
    <source>
        <dbReference type="ARBA" id="ARBA00022578"/>
    </source>
</evidence>
<sequence>MKEIRAFDPERRGRWSFAFQQAALRRLDKAFTAFFQRVKARQTPGYPRFTGSGHFDTVVFPRDGDGCRWDSTPHDTQTRLRLQGVGHVRVHQHRPVQGRVKTIAVKREGRRWYVILACDEVPAEELPPTDAVIGIDMGTTHFLTASEGEHEPNPRFLGTVAQELAEAQRHLATFPQRTRRRTKAHRAAARKVANVYAKARRKRLDFHHKTARALIRDHDVIAHERLNTAGMTKTAAPKPDPDQDGAFRPNGAAAKAGLNKSILDAGWGQFLVILADKAESAGRRVIPVDPRNTSRTCPPSLGGCGHVAKENRVTQARFQCTACGFTANADHVGASNVLDRAGPALCAAA</sequence>
<dbReference type="PANTHER" id="PTHR30405:SF25">
    <property type="entry name" value="RNA-GUIDED DNA ENDONUCLEASE INSQ-RELATED"/>
    <property type="match status" value="1"/>
</dbReference>
<evidence type="ECO:0000256" key="1">
    <source>
        <dbReference type="ARBA" id="ARBA00008761"/>
    </source>
</evidence>
<evidence type="ECO:0000256" key="5">
    <source>
        <dbReference type="ARBA" id="ARBA00023172"/>
    </source>
</evidence>
<feature type="domain" description="Cas12f1-like TNB" evidence="7">
    <location>
        <begin position="267"/>
        <end position="337"/>
    </location>
</feature>
<dbReference type="NCBIfam" id="NF040570">
    <property type="entry name" value="guided_TnpB"/>
    <property type="match status" value="1"/>
</dbReference>
<dbReference type="InterPro" id="IPR001959">
    <property type="entry name" value="Transposase"/>
</dbReference>
<evidence type="ECO:0000259" key="6">
    <source>
        <dbReference type="Pfam" id="PF01385"/>
    </source>
</evidence>
<evidence type="ECO:0000256" key="2">
    <source>
        <dbReference type="ARBA" id="ARBA00011044"/>
    </source>
</evidence>
<comment type="similarity">
    <text evidence="2">In the N-terminal section; belongs to the transposase 2 family.</text>
</comment>
<comment type="caution">
    <text evidence="8">The sequence shown here is derived from an EMBL/GenBank/DDBJ whole genome shotgun (WGS) entry which is preliminary data.</text>
</comment>
<keyword evidence="4" id="KW-0238">DNA-binding</keyword>
<dbReference type="GO" id="GO:0032196">
    <property type="term" value="P:transposition"/>
    <property type="evidence" value="ECO:0007669"/>
    <property type="project" value="UniProtKB-KW"/>
</dbReference>
<feature type="domain" description="Probable transposase IS891/IS1136/IS1341" evidence="6">
    <location>
        <begin position="124"/>
        <end position="233"/>
    </location>
</feature>
<organism evidence="8 9">
    <name type="scientific">Streptomyces brasiliensis</name>
    <dbReference type="NCBI Taxonomy" id="1954"/>
    <lineage>
        <taxon>Bacteria</taxon>
        <taxon>Bacillati</taxon>
        <taxon>Actinomycetota</taxon>
        <taxon>Actinomycetes</taxon>
        <taxon>Kitasatosporales</taxon>
        <taxon>Streptomycetaceae</taxon>
        <taxon>Streptomyces</taxon>
    </lineage>
</organism>
<dbReference type="PANTHER" id="PTHR30405">
    <property type="entry name" value="TRANSPOSASE"/>
    <property type="match status" value="1"/>
</dbReference>
<evidence type="ECO:0000259" key="7">
    <source>
        <dbReference type="Pfam" id="PF07282"/>
    </source>
</evidence>
<name>A0A917NUF8_9ACTN</name>
<proteinExistence type="inferred from homology"/>
<reference evidence="8" key="2">
    <citation type="submission" date="2020-09" db="EMBL/GenBank/DDBJ databases">
        <authorList>
            <person name="Sun Q."/>
            <person name="Ohkuma M."/>
        </authorList>
    </citation>
    <scope>NUCLEOTIDE SEQUENCE</scope>
    <source>
        <strain evidence="8">JCM 3086</strain>
    </source>
</reference>
<evidence type="ECO:0000313" key="8">
    <source>
        <dbReference type="EMBL" id="GGJ29605.1"/>
    </source>
</evidence>
<dbReference type="Pfam" id="PF01385">
    <property type="entry name" value="OrfB_IS605"/>
    <property type="match status" value="1"/>
</dbReference>
<keyword evidence="3" id="KW-0815">Transposition</keyword>
<dbReference type="Pfam" id="PF07282">
    <property type="entry name" value="Cas12f1-like_TNB"/>
    <property type="match status" value="1"/>
</dbReference>
<dbReference type="InterPro" id="IPR010095">
    <property type="entry name" value="Cas12f1-like_TNB"/>
</dbReference>
<dbReference type="GO" id="GO:0006310">
    <property type="term" value="P:DNA recombination"/>
    <property type="evidence" value="ECO:0007669"/>
    <property type="project" value="UniProtKB-KW"/>
</dbReference>
<keyword evidence="5" id="KW-0233">DNA recombination</keyword>
<evidence type="ECO:0000313" key="9">
    <source>
        <dbReference type="Proteomes" id="UP000657574"/>
    </source>
</evidence>
<dbReference type="InterPro" id="IPR051399">
    <property type="entry name" value="RNA-guided_DNA_endo/Transpos"/>
</dbReference>